<dbReference type="RefSeq" id="WP_153449303.1">
    <property type="nucleotide sequence ID" value="NZ_WEGJ01000001.1"/>
</dbReference>
<evidence type="ECO:0000313" key="1">
    <source>
        <dbReference type="EMBL" id="MQY09898.1"/>
    </source>
</evidence>
<dbReference type="OrthoDB" id="4319448at2"/>
<name>A0A7K0C908_9ACTN</name>
<dbReference type="Proteomes" id="UP000466345">
    <property type="component" value="Unassembled WGS sequence"/>
</dbReference>
<evidence type="ECO:0000313" key="2">
    <source>
        <dbReference type="Proteomes" id="UP000466345"/>
    </source>
</evidence>
<dbReference type="EMBL" id="WEGJ01000001">
    <property type="protein sequence ID" value="MQY09898.1"/>
    <property type="molecule type" value="Genomic_DNA"/>
</dbReference>
<sequence>MNADNLQWQLSNLGGVPPRIVDEILERGGPEALMDAARERGDWFCTAGAVRGLSARGSPGGPGR</sequence>
<keyword evidence="2" id="KW-1185">Reference proteome</keyword>
<proteinExistence type="predicted"/>
<protein>
    <submittedName>
        <fullName evidence="1">Uncharacterized protein</fullName>
    </submittedName>
</protein>
<dbReference type="AlphaFoldDB" id="A0A7K0C908"/>
<gene>
    <name evidence="1" type="ORF">SRB5_00010</name>
</gene>
<comment type="caution">
    <text evidence="1">The sequence shown here is derived from an EMBL/GenBank/DDBJ whole genome shotgun (WGS) entry which is preliminary data.</text>
</comment>
<accession>A0A7K0C908</accession>
<organism evidence="1 2">
    <name type="scientific">Streptomyces smaragdinus</name>
    <dbReference type="NCBI Taxonomy" id="2585196"/>
    <lineage>
        <taxon>Bacteria</taxon>
        <taxon>Bacillati</taxon>
        <taxon>Actinomycetota</taxon>
        <taxon>Actinomycetes</taxon>
        <taxon>Kitasatosporales</taxon>
        <taxon>Streptomycetaceae</taxon>
        <taxon>Streptomyces</taxon>
    </lineage>
</organism>
<reference evidence="1 2" key="1">
    <citation type="submission" date="2019-10" db="EMBL/GenBank/DDBJ databases">
        <title>Streptomyces smaragdinus sp. nov. and Streptomyces fabii sp. nov., isolated from the gut of fungus growing-termite Macrotermes natalensis.</title>
        <authorList>
            <person name="Schwitalla J."/>
            <person name="Benndorf R."/>
            <person name="Martin K."/>
            <person name="De Beer W."/>
            <person name="Kaster A.-K."/>
            <person name="Vollmers J."/>
            <person name="Poulsen M."/>
            <person name="Beemelmanns C."/>
        </authorList>
    </citation>
    <scope>NUCLEOTIDE SEQUENCE [LARGE SCALE GENOMIC DNA]</scope>
    <source>
        <strain evidence="1 2">RB5</strain>
    </source>
</reference>